<evidence type="ECO:0000313" key="1">
    <source>
        <dbReference type="EMBL" id="GMN52010.1"/>
    </source>
</evidence>
<comment type="caution">
    <text evidence="1">The sequence shown here is derived from an EMBL/GenBank/DDBJ whole genome shotgun (WGS) entry which is preliminary data.</text>
</comment>
<evidence type="ECO:0000313" key="2">
    <source>
        <dbReference type="Proteomes" id="UP001187192"/>
    </source>
</evidence>
<gene>
    <name evidence="1" type="ORF">TIFTF001_021163</name>
</gene>
<name>A0AA88AH00_FICCA</name>
<organism evidence="1 2">
    <name type="scientific">Ficus carica</name>
    <name type="common">Common fig</name>
    <dbReference type="NCBI Taxonomy" id="3494"/>
    <lineage>
        <taxon>Eukaryota</taxon>
        <taxon>Viridiplantae</taxon>
        <taxon>Streptophyta</taxon>
        <taxon>Embryophyta</taxon>
        <taxon>Tracheophyta</taxon>
        <taxon>Spermatophyta</taxon>
        <taxon>Magnoliopsida</taxon>
        <taxon>eudicotyledons</taxon>
        <taxon>Gunneridae</taxon>
        <taxon>Pentapetalae</taxon>
        <taxon>rosids</taxon>
        <taxon>fabids</taxon>
        <taxon>Rosales</taxon>
        <taxon>Moraceae</taxon>
        <taxon>Ficeae</taxon>
        <taxon>Ficus</taxon>
    </lineage>
</organism>
<dbReference type="EMBL" id="BTGU01000040">
    <property type="protein sequence ID" value="GMN52010.1"/>
    <property type="molecule type" value="Genomic_DNA"/>
</dbReference>
<proteinExistence type="predicted"/>
<accession>A0AA88AH00</accession>
<dbReference type="Gramene" id="FCD_00023551-RA">
    <property type="protein sequence ID" value="FCD_00023551-RA:cds"/>
    <property type="gene ID" value="FCD_00023551"/>
</dbReference>
<dbReference type="Proteomes" id="UP001187192">
    <property type="component" value="Unassembled WGS sequence"/>
</dbReference>
<reference evidence="1" key="1">
    <citation type="submission" date="2023-07" db="EMBL/GenBank/DDBJ databases">
        <title>draft genome sequence of fig (Ficus carica).</title>
        <authorList>
            <person name="Takahashi T."/>
            <person name="Nishimura K."/>
        </authorList>
    </citation>
    <scope>NUCLEOTIDE SEQUENCE</scope>
</reference>
<dbReference type="AlphaFoldDB" id="A0AA88AH00"/>
<sequence>MKASTNFSSFPVQCVPLLPFFPHAKLNLATLTAKRRILEWVSSVGHCRLSTSPALTLTAEVRSDAFRVSETAVISVNLMNFPNTRP</sequence>
<keyword evidence="2" id="KW-1185">Reference proteome</keyword>
<protein>
    <submittedName>
        <fullName evidence="1">Uncharacterized protein</fullName>
    </submittedName>
</protein>